<feature type="region of interest" description="Disordered" evidence="1">
    <location>
        <begin position="48"/>
        <end position="67"/>
    </location>
</feature>
<dbReference type="Proteomes" id="UP000054596">
    <property type="component" value="Unassembled WGS sequence"/>
</dbReference>
<keyword evidence="3" id="KW-1185">Reference proteome</keyword>
<dbReference type="STRING" id="1777143.AWB82_01841"/>
<dbReference type="OrthoDB" id="8926334at2"/>
<proteinExistence type="predicted"/>
<gene>
    <name evidence="2" type="ORF">AWB82_01841</name>
</gene>
<dbReference type="AlphaFoldDB" id="A0A158A7D4"/>
<evidence type="ECO:0000313" key="3">
    <source>
        <dbReference type="Proteomes" id="UP000054596"/>
    </source>
</evidence>
<accession>A0A158A7D4</accession>
<evidence type="ECO:0000313" key="2">
    <source>
        <dbReference type="EMBL" id="SAK53754.1"/>
    </source>
</evidence>
<reference evidence="2" key="1">
    <citation type="submission" date="2016-01" db="EMBL/GenBank/DDBJ databases">
        <authorList>
            <person name="Peeters C."/>
        </authorList>
    </citation>
    <scope>NUCLEOTIDE SEQUENCE [LARGE SCALE GENOMIC DNA]</scope>
    <source>
        <strain evidence="2">LMG 29325</strain>
    </source>
</reference>
<comment type="caution">
    <text evidence="2">The sequence shown here is derived from an EMBL/GenBank/DDBJ whole genome shotgun (WGS) entry which is preliminary data.</text>
</comment>
<protein>
    <submittedName>
        <fullName evidence="2">Uncharacterized protein</fullName>
    </submittedName>
</protein>
<organism evidence="2 3">
    <name type="scientific">Caballeronia glebae</name>
    <dbReference type="NCBI Taxonomy" id="1777143"/>
    <lineage>
        <taxon>Bacteria</taxon>
        <taxon>Pseudomonadati</taxon>
        <taxon>Pseudomonadota</taxon>
        <taxon>Betaproteobacteria</taxon>
        <taxon>Burkholderiales</taxon>
        <taxon>Burkholderiaceae</taxon>
        <taxon>Caballeronia</taxon>
    </lineage>
</organism>
<sequence>MSTPLSDHYKGFEIKVQALRRAKERDEPDDGPRHFDIVVTIAKSAHGESGRSEMFGVPEQEPFDSPIDATRAGIDYARDIIDNKVEGQSVEDL</sequence>
<evidence type="ECO:0000256" key="1">
    <source>
        <dbReference type="SAM" id="MobiDB-lite"/>
    </source>
</evidence>
<name>A0A158A7D4_9BURK</name>
<dbReference type="RefSeq" id="WP_086966809.1">
    <property type="nucleotide sequence ID" value="NZ_FCOJ02000010.1"/>
</dbReference>
<dbReference type="EMBL" id="FCOJ02000010">
    <property type="protein sequence ID" value="SAK53754.1"/>
    <property type="molecule type" value="Genomic_DNA"/>
</dbReference>